<dbReference type="SUPFAM" id="SSF54909">
    <property type="entry name" value="Dimeric alpha+beta barrel"/>
    <property type="match status" value="1"/>
</dbReference>
<dbReference type="PROSITE" id="PS51502">
    <property type="entry name" value="S_R_A_B_BARREL"/>
    <property type="match status" value="1"/>
</dbReference>
<dbReference type="AlphaFoldDB" id="A0A7J0BH47"/>
<dbReference type="InterPro" id="IPR013097">
    <property type="entry name" value="Dabb"/>
</dbReference>
<dbReference type="SMART" id="SM00886">
    <property type="entry name" value="Dabb"/>
    <property type="match status" value="1"/>
</dbReference>
<dbReference type="EMBL" id="BLVO01000012">
    <property type="protein sequence ID" value="GFM32511.1"/>
    <property type="molecule type" value="Genomic_DNA"/>
</dbReference>
<proteinExistence type="predicted"/>
<reference evidence="2 3" key="1">
    <citation type="submission" date="2020-05" db="EMBL/GenBank/DDBJ databases">
        <title>Draft genome sequence of Desulfovibrio sp. strain HN2T.</title>
        <authorList>
            <person name="Ueno A."/>
            <person name="Tamazawa S."/>
            <person name="Tamamura S."/>
            <person name="Murakami T."/>
            <person name="Kiyama T."/>
            <person name="Inomata H."/>
            <person name="Amano Y."/>
            <person name="Miyakawa K."/>
            <person name="Tamaki H."/>
            <person name="Naganuma T."/>
            <person name="Kaneko K."/>
        </authorList>
    </citation>
    <scope>NUCLEOTIDE SEQUENCE [LARGE SCALE GENOMIC DNA]</scope>
    <source>
        <strain evidence="2 3">HN2</strain>
    </source>
</reference>
<dbReference type="InterPro" id="IPR011008">
    <property type="entry name" value="Dimeric_a/b-barrel"/>
</dbReference>
<accession>A0A7J0BH47</accession>
<dbReference type="PANTHER" id="PTHR37832:SF1">
    <property type="entry name" value="STRESS-RESPONSE A_B BARREL DOMAIN-CONTAINING PROTEIN"/>
    <property type="match status" value="1"/>
</dbReference>
<evidence type="ECO:0000313" key="2">
    <source>
        <dbReference type="EMBL" id="GFM32511.1"/>
    </source>
</evidence>
<evidence type="ECO:0000259" key="1">
    <source>
        <dbReference type="PROSITE" id="PS51502"/>
    </source>
</evidence>
<dbReference type="Gene3D" id="3.30.70.100">
    <property type="match status" value="1"/>
</dbReference>
<dbReference type="Pfam" id="PF07876">
    <property type="entry name" value="Dabb"/>
    <property type="match status" value="1"/>
</dbReference>
<dbReference type="PANTHER" id="PTHR37832">
    <property type="entry name" value="BLL2683 PROTEIN"/>
    <property type="match status" value="1"/>
</dbReference>
<comment type="caution">
    <text evidence="2">The sequence shown here is derived from an EMBL/GenBank/DDBJ whole genome shotgun (WGS) entry which is preliminary data.</text>
</comment>
<name>A0A7J0BH47_9BACT</name>
<dbReference type="Proteomes" id="UP000503840">
    <property type="component" value="Unassembled WGS sequence"/>
</dbReference>
<keyword evidence="3" id="KW-1185">Reference proteome</keyword>
<organism evidence="2 3">
    <name type="scientific">Desulfovibrio subterraneus</name>
    <dbReference type="NCBI Taxonomy" id="2718620"/>
    <lineage>
        <taxon>Bacteria</taxon>
        <taxon>Pseudomonadati</taxon>
        <taxon>Thermodesulfobacteriota</taxon>
        <taxon>Desulfovibrionia</taxon>
        <taxon>Desulfovibrionales</taxon>
        <taxon>Desulfovibrionaceae</taxon>
        <taxon>Desulfovibrio</taxon>
    </lineage>
</organism>
<dbReference type="RefSeq" id="WP_174404214.1">
    <property type="nucleotide sequence ID" value="NZ_BLVO01000012.1"/>
</dbReference>
<protein>
    <submittedName>
        <fullName evidence="2">Stress responsive protein</fullName>
    </submittedName>
</protein>
<sequence>MIKHIVWWSLKEEAAGATAAENCEKMVAMLRALEGKIPSLDSIEISTTFLGSTTEEPIQVILQSTHNDEEGLKAYAVHPEHMKCVEFIKQIVATRKAIDYVI</sequence>
<evidence type="ECO:0000313" key="3">
    <source>
        <dbReference type="Proteomes" id="UP000503840"/>
    </source>
</evidence>
<gene>
    <name evidence="2" type="ORF">DSM101010T_08760</name>
</gene>
<feature type="domain" description="Stress-response A/B barrel" evidence="1">
    <location>
        <begin position="2"/>
        <end position="100"/>
    </location>
</feature>